<name>A0A917HVM4_9FLAO</name>
<dbReference type="AlphaFoldDB" id="A0A917HVM4"/>
<dbReference type="Proteomes" id="UP000633278">
    <property type="component" value="Unassembled WGS sequence"/>
</dbReference>
<evidence type="ECO:0008006" key="3">
    <source>
        <dbReference type="Google" id="ProtNLM"/>
    </source>
</evidence>
<reference evidence="1" key="2">
    <citation type="submission" date="2020-09" db="EMBL/GenBank/DDBJ databases">
        <authorList>
            <person name="Sun Q."/>
            <person name="Zhou Y."/>
        </authorList>
    </citation>
    <scope>NUCLEOTIDE SEQUENCE</scope>
    <source>
        <strain evidence="1">CGMCC 1.15763</strain>
    </source>
</reference>
<reference evidence="1" key="1">
    <citation type="journal article" date="2014" name="Int. J. Syst. Evol. Microbiol.">
        <title>Complete genome sequence of Corynebacterium casei LMG S-19264T (=DSM 44701T), isolated from a smear-ripened cheese.</title>
        <authorList>
            <consortium name="US DOE Joint Genome Institute (JGI-PGF)"/>
            <person name="Walter F."/>
            <person name="Albersmeier A."/>
            <person name="Kalinowski J."/>
            <person name="Ruckert C."/>
        </authorList>
    </citation>
    <scope>NUCLEOTIDE SEQUENCE</scope>
    <source>
        <strain evidence="1">CGMCC 1.15763</strain>
    </source>
</reference>
<gene>
    <name evidence="1" type="ORF">GCM10011416_03080</name>
</gene>
<protein>
    <recommendedName>
        <fullName evidence="3">Por secretion system C-terminal sorting domain-containing protein</fullName>
    </recommendedName>
</protein>
<accession>A0A917HVM4</accession>
<comment type="caution">
    <text evidence="1">The sequence shown here is derived from an EMBL/GenBank/DDBJ whole genome shotgun (WGS) entry which is preliminary data.</text>
</comment>
<dbReference type="EMBL" id="BMJW01000001">
    <property type="protein sequence ID" value="GGG89921.1"/>
    <property type="molecule type" value="Genomic_DNA"/>
</dbReference>
<dbReference type="RefSeq" id="WP_188597511.1">
    <property type="nucleotide sequence ID" value="NZ_BMJW01000001.1"/>
</dbReference>
<proteinExistence type="predicted"/>
<evidence type="ECO:0000313" key="1">
    <source>
        <dbReference type="EMBL" id="GGG89921.1"/>
    </source>
</evidence>
<keyword evidence="2" id="KW-1185">Reference proteome</keyword>
<organism evidence="1 2">
    <name type="scientific">Polaribacter pacificus</name>
    <dbReference type="NCBI Taxonomy" id="1775173"/>
    <lineage>
        <taxon>Bacteria</taxon>
        <taxon>Pseudomonadati</taxon>
        <taxon>Bacteroidota</taxon>
        <taxon>Flavobacteriia</taxon>
        <taxon>Flavobacteriales</taxon>
        <taxon>Flavobacteriaceae</taxon>
    </lineage>
</organism>
<evidence type="ECO:0000313" key="2">
    <source>
        <dbReference type="Proteomes" id="UP000633278"/>
    </source>
</evidence>
<sequence>MKQLYFVKELVRLIPLLAALCSYSQSKGDIAFTAINVDGNDDFAIVLLSTFPANSILYFTDATWDNATLAFNEVGNDGFLEWNTGAEELPAGTIISFNNINNINADNFSVSAGTISSNNSISLVASGETIFAYTGTNKDSPTTFISGIKNASLQSNELLGTGLIAGQNFLELNPFVSPDGGEYTGSRSNQSDYASYLTLLVNKENWTINNSNGELFLDFSKEAFCISTIATSWTGSTNNQWNLSSNWSNGIPTKDADVTIPKTAILPLISTSATAGNISLEPGANITVSGLLSVKGRLLAQSGSTIMGSGTLNANFIYTRQLESDNWYLVASPFKDQTIEDLIHKNSFAAGTDTNIGLAHYENKDASWSYYNAKTVGKLLPAKGYAVKLTSAGNLKYSGSLETNDVAISLKDGTTNAYNLIGNPYTAFIPANTNTNVAENILTVNSDQLSEQTLWFWDQKSNAYITINQASLGKYIAPVQGFFVKTKTGGGILNFTKAMQQYQQTEVFYKSNEEPVWIQVKVANGDKSKTTEIFFIENTTTGFDNGYDSSSFKGVLSDFELYTRLVQDSNSTDLSIQSLPTDNYKNLVIPIGLKTEAASINFTAKSAQLPEDLIIYLEDRELGVFTKLSNDETGYTVTLSNPLDGIGRFYLHIKSSNVLSTVTIDRKYLRSYQKDKNTLRLEGFSANDISITLSNILGKRILRQRFSKSEYIEIDLPKHLNQGLYLISIQMGRNQYSKKIYINR</sequence>